<gene>
    <name evidence="2" type="ORF">MUN89_19800</name>
</gene>
<feature type="signal peptide" evidence="1">
    <location>
        <begin position="1"/>
        <end position="23"/>
    </location>
</feature>
<feature type="chain" id="PRO_5046839793" evidence="1">
    <location>
        <begin position="24"/>
        <end position="381"/>
    </location>
</feature>
<keyword evidence="1" id="KW-0732">Signal</keyword>
<evidence type="ECO:0000313" key="2">
    <source>
        <dbReference type="EMBL" id="UOQ44080.1"/>
    </source>
</evidence>
<accession>A0ABY4EHY7</accession>
<keyword evidence="3" id="KW-1185">Reference proteome</keyword>
<evidence type="ECO:0000313" key="3">
    <source>
        <dbReference type="Proteomes" id="UP000831787"/>
    </source>
</evidence>
<dbReference type="InterPro" id="IPR011426">
    <property type="entry name" value="CamS"/>
</dbReference>
<reference evidence="2 3" key="1">
    <citation type="submission" date="2022-04" db="EMBL/GenBank/DDBJ databases">
        <title>Halobacillus sp. isolated from saltern.</title>
        <authorList>
            <person name="Won M."/>
            <person name="Lee C.-M."/>
            <person name="Woen H.-Y."/>
            <person name="Kwon S.-W."/>
        </authorList>
    </citation>
    <scope>NUCLEOTIDE SEQUENCE [LARGE SCALE GENOMIC DNA]</scope>
    <source>
        <strain evidence="2 3">SSBR10-3</strain>
    </source>
</reference>
<protein>
    <submittedName>
        <fullName evidence="2">CamS family sex pheromone protein</fullName>
    </submittedName>
</protein>
<dbReference type="CDD" id="cd13441">
    <property type="entry name" value="CamS_repeat_1"/>
    <property type="match status" value="1"/>
</dbReference>
<dbReference type="Gene3D" id="3.10.570.10">
    <property type="entry name" value="sex pheromone staph- cam373 precursor domain"/>
    <property type="match status" value="1"/>
</dbReference>
<dbReference type="CDD" id="cd13440">
    <property type="entry name" value="CamS_repeat_2"/>
    <property type="match status" value="1"/>
</dbReference>
<organism evidence="2 3">
    <name type="scientific">Halobacillus salinarum</name>
    <dbReference type="NCBI Taxonomy" id="2932257"/>
    <lineage>
        <taxon>Bacteria</taxon>
        <taxon>Bacillati</taxon>
        <taxon>Bacillota</taxon>
        <taxon>Bacilli</taxon>
        <taxon>Bacillales</taxon>
        <taxon>Bacillaceae</taxon>
        <taxon>Halobacillus</taxon>
    </lineage>
</organism>
<dbReference type="PROSITE" id="PS51257">
    <property type="entry name" value="PROKAR_LIPOPROTEIN"/>
    <property type="match status" value="1"/>
</dbReference>
<dbReference type="PIRSF" id="PIRSF012509">
    <property type="entry name" value="CamS"/>
    <property type="match status" value="1"/>
</dbReference>
<sequence>MRKIHALLLCALLILSACTPVFDNKQKVVKETKDESSNQTAIIPSYSAPENDYKMILSKDSPTTSAARGLTTNQMGNRLDIAEFEDGLRRHSKEYFDPDKYYFQPGQYLDYDTLIEWLSRESEDNPEGLNPKLNEDKAKEKDFRKNPKYISNIVEQDYLVKKDDNVVNVKGVTIGISMRSVYNFSVDGKEYTEKHSKSELLSKGKAYANEILKRLREREELQDVPIMFAIYQEETAQAKVPGSFLAKSYVKGSDMTAGNWKAIKEENVLFPSDQAEKDHFEDAQLFSEFRAEVSDYFPNFVGMIANGFYVDNELKKVKINIPIQFNSQSEVVGFTQYVHSLVMEMFEDHYDIEVNIYSMDHQESVIVKKAGEEDAYVHVYQ</sequence>
<dbReference type="EMBL" id="CP095073">
    <property type="protein sequence ID" value="UOQ44080.1"/>
    <property type="molecule type" value="Genomic_DNA"/>
</dbReference>
<dbReference type="Pfam" id="PF07537">
    <property type="entry name" value="CamS"/>
    <property type="match status" value="1"/>
</dbReference>
<dbReference type="Proteomes" id="UP000831787">
    <property type="component" value="Chromosome"/>
</dbReference>
<name>A0ABY4EHY7_9BACI</name>
<dbReference type="RefSeq" id="WP_244709744.1">
    <property type="nucleotide sequence ID" value="NZ_CP095073.1"/>
</dbReference>
<proteinExistence type="predicted"/>
<evidence type="ECO:0000256" key="1">
    <source>
        <dbReference type="SAM" id="SignalP"/>
    </source>
</evidence>